<evidence type="ECO:0000256" key="2">
    <source>
        <dbReference type="ARBA" id="ARBA00022475"/>
    </source>
</evidence>
<comment type="subcellular location">
    <subcellularLocation>
        <location evidence="1 8">Cell membrane</location>
        <topology evidence="1 8">Multi-pass membrane protein</topology>
    </subcellularLocation>
</comment>
<evidence type="ECO:0000256" key="7">
    <source>
        <dbReference type="ARBA" id="ARBA00023224"/>
    </source>
</evidence>
<dbReference type="GO" id="GO:0005886">
    <property type="term" value="C:plasma membrane"/>
    <property type="evidence" value="ECO:0007669"/>
    <property type="project" value="UniProtKB-SubCell"/>
</dbReference>
<evidence type="ECO:0000256" key="1">
    <source>
        <dbReference type="ARBA" id="ARBA00004651"/>
    </source>
</evidence>
<evidence type="ECO:0000313" key="9">
    <source>
        <dbReference type="EnsemblMetazoa" id="AEPI015077-PA"/>
    </source>
</evidence>
<dbReference type="GO" id="GO:0030424">
    <property type="term" value="C:axon"/>
    <property type="evidence" value="ECO:0007669"/>
    <property type="project" value="TreeGrafter"/>
</dbReference>
<dbReference type="GO" id="GO:0050909">
    <property type="term" value="P:sensory perception of taste"/>
    <property type="evidence" value="ECO:0007669"/>
    <property type="project" value="InterPro"/>
</dbReference>
<dbReference type="AlphaFoldDB" id="A0A182PZ09"/>
<evidence type="ECO:0000256" key="8">
    <source>
        <dbReference type="RuleBase" id="RU363108"/>
    </source>
</evidence>
<keyword evidence="7 8" id="KW-0807">Transducer</keyword>
<sequence>MARLKTFGAWSSSLGLQTAIIPLHVVAKVSCLNAFTYLPLSQCIGRHVACKSDGSIEAGTAVVCNKRCRVINDKTLAFSFVGLLHALGCSVVYASYHILSSLSQSGKLTDSNLVRVAIDLKNQYIGCMLVIGLVTVSLMRQPALDRLIQALLSVDRAIPEMVQAGELLTLKRFAPNNVCWLRLNVLLMLVLGVGVKAVLEVSNCLMYIRDSGSPFSSNCLLLCIIPQTLCVISELQFVAYALLISDRLRLLNRWLVQLQPHLARGSDAAFRSVRHLIPIHGKLLSAIELLNHCFGVQNAILLLYQFVTLVELGYNTCMMSVRFAEANIQQGDSTEDFLETVYWVAWFLVEIFTLCYFSHDTVEEAGRTIQLLKMPNAYEMNQRNYFRTVSQEQLVFLNVKTRVSCGGLFAVDLTLLHAIIGATTTYLIILIQFDQTFNGD</sequence>
<comment type="caution">
    <text evidence="8">Lacks conserved residue(s) required for the propagation of feature annotation.</text>
</comment>
<dbReference type="STRING" id="199890.A0A182PZ09"/>
<dbReference type="InterPro" id="IPR013604">
    <property type="entry name" value="7TM_chemorcpt"/>
</dbReference>
<keyword evidence="3 8" id="KW-0812">Transmembrane</keyword>
<keyword evidence="2 8" id="KW-1003">Cell membrane</keyword>
<feature type="transmembrane region" description="Helical" evidence="8">
    <location>
        <begin position="219"/>
        <end position="243"/>
    </location>
</feature>
<proteinExistence type="inferred from homology"/>
<accession>A0A182PZ09</accession>
<evidence type="ECO:0000256" key="5">
    <source>
        <dbReference type="ARBA" id="ARBA00023136"/>
    </source>
</evidence>
<reference evidence="9" key="2">
    <citation type="submission" date="2020-05" db="UniProtKB">
        <authorList>
            <consortium name="EnsemblMetazoa"/>
        </authorList>
    </citation>
    <scope>IDENTIFICATION</scope>
    <source>
        <strain evidence="9">Epiroticus2</strain>
    </source>
</reference>
<dbReference type="GO" id="GO:0007165">
    <property type="term" value="P:signal transduction"/>
    <property type="evidence" value="ECO:0007669"/>
    <property type="project" value="UniProtKB-KW"/>
</dbReference>
<keyword evidence="6 8" id="KW-0675">Receptor</keyword>
<dbReference type="Pfam" id="PF08395">
    <property type="entry name" value="7tm_7"/>
    <property type="match status" value="1"/>
</dbReference>
<feature type="transmembrane region" description="Helical" evidence="8">
    <location>
        <begin position="76"/>
        <end position="99"/>
    </location>
</feature>
<organism evidence="9 10">
    <name type="scientific">Anopheles epiroticus</name>
    <dbReference type="NCBI Taxonomy" id="199890"/>
    <lineage>
        <taxon>Eukaryota</taxon>
        <taxon>Metazoa</taxon>
        <taxon>Ecdysozoa</taxon>
        <taxon>Arthropoda</taxon>
        <taxon>Hexapoda</taxon>
        <taxon>Insecta</taxon>
        <taxon>Pterygota</taxon>
        <taxon>Neoptera</taxon>
        <taxon>Endopterygota</taxon>
        <taxon>Diptera</taxon>
        <taxon>Nematocera</taxon>
        <taxon>Culicoidea</taxon>
        <taxon>Culicidae</taxon>
        <taxon>Anophelinae</taxon>
        <taxon>Anopheles</taxon>
    </lineage>
</organism>
<evidence type="ECO:0000256" key="6">
    <source>
        <dbReference type="ARBA" id="ARBA00023170"/>
    </source>
</evidence>
<dbReference type="EnsemblMetazoa" id="AEPI015077-RA">
    <property type="protein sequence ID" value="AEPI015077-PA"/>
    <property type="gene ID" value="AEPI015077"/>
</dbReference>
<dbReference type="Proteomes" id="UP000075885">
    <property type="component" value="Unassembled WGS sequence"/>
</dbReference>
<keyword evidence="5 8" id="KW-0472">Membrane</keyword>
<evidence type="ECO:0000313" key="10">
    <source>
        <dbReference type="Proteomes" id="UP000075885"/>
    </source>
</evidence>
<reference evidence="10" key="1">
    <citation type="submission" date="2013-03" db="EMBL/GenBank/DDBJ databases">
        <title>The Genome Sequence of Anopheles epiroticus epiroticus2.</title>
        <authorList>
            <consortium name="The Broad Institute Genomics Platform"/>
            <person name="Neafsey D.E."/>
            <person name="Howell P."/>
            <person name="Walker B."/>
            <person name="Young S.K."/>
            <person name="Zeng Q."/>
            <person name="Gargeya S."/>
            <person name="Fitzgerald M."/>
            <person name="Haas B."/>
            <person name="Abouelleil A."/>
            <person name="Allen A.W."/>
            <person name="Alvarado L."/>
            <person name="Arachchi H.M."/>
            <person name="Berlin A.M."/>
            <person name="Chapman S.B."/>
            <person name="Gainer-Dewar J."/>
            <person name="Goldberg J."/>
            <person name="Griggs A."/>
            <person name="Gujja S."/>
            <person name="Hansen M."/>
            <person name="Howarth C."/>
            <person name="Imamovic A."/>
            <person name="Ireland A."/>
            <person name="Larimer J."/>
            <person name="McCowan C."/>
            <person name="Murphy C."/>
            <person name="Pearson M."/>
            <person name="Poon T.W."/>
            <person name="Priest M."/>
            <person name="Roberts A."/>
            <person name="Saif S."/>
            <person name="Shea T."/>
            <person name="Sisk P."/>
            <person name="Sykes S."/>
            <person name="Wortman J."/>
            <person name="Nusbaum C."/>
            <person name="Birren B."/>
        </authorList>
    </citation>
    <scope>NUCLEOTIDE SEQUENCE [LARGE SCALE GENOMIC DNA]</scope>
    <source>
        <strain evidence="10">Epiroticus2</strain>
    </source>
</reference>
<feature type="transmembrane region" description="Helical" evidence="8">
    <location>
        <begin position="408"/>
        <end position="433"/>
    </location>
</feature>
<keyword evidence="4 8" id="KW-1133">Transmembrane helix</keyword>
<name>A0A182PZ09_9DIPT</name>
<dbReference type="PANTHER" id="PTHR21143:SF104">
    <property type="entry name" value="GUSTATORY RECEPTOR 8A-RELATED"/>
    <property type="match status" value="1"/>
</dbReference>
<dbReference type="GO" id="GO:0007635">
    <property type="term" value="P:chemosensory behavior"/>
    <property type="evidence" value="ECO:0007669"/>
    <property type="project" value="TreeGrafter"/>
</dbReference>
<dbReference type="GO" id="GO:0043025">
    <property type="term" value="C:neuronal cell body"/>
    <property type="evidence" value="ECO:0007669"/>
    <property type="project" value="TreeGrafter"/>
</dbReference>
<comment type="similarity">
    <text evidence="8">Belongs to the insect chemoreceptor superfamily. Gustatory receptor (GR) family.</text>
</comment>
<feature type="transmembrane region" description="Helical" evidence="8">
    <location>
        <begin position="123"/>
        <end position="139"/>
    </location>
</feature>
<dbReference type="VEuPathDB" id="VectorBase:AEPI015077"/>
<dbReference type="PANTHER" id="PTHR21143">
    <property type="entry name" value="INVERTEBRATE GUSTATORY RECEPTOR"/>
    <property type="match status" value="1"/>
</dbReference>
<comment type="function">
    <text evidence="8">Gustatory receptor which mediates acceptance or avoidance behavior, depending on its substrates.</text>
</comment>
<evidence type="ECO:0000256" key="3">
    <source>
        <dbReference type="ARBA" id="ARBA00022692"/>
    </source>
</evidence>
<feature type="transmembrane region" description="Helical" evidence="8">
    <location>
        <begin position="179"/>
        <end position="199"/>
    </location>
</feature>
<evidence type="ECO:0000256" key="4">
    <source>
        <dbReference type="ARBA" id="ARBA00022989"/>
    </source>
</evidence>
<dbReference type="GO" id="GO:0030425">
    <property type="term" value="C:dendrite"/>
    <property type="evidence" value="ECO:0007669"/>
    <property type="project" value="TreeGrafter"/>
</dbReference>
<keyword evidence="10" id="KW-1185">Reference proteome</keyword>
<protein>
    <recommendedName>
        <fullName evidence="8">Gustatory receptor</fullName>
    </recommendedName>
</protein>
<dbReference type="GO" id="GO:0008049">
    <property type="term" value="P:male courtship behavior"/>
    <property type="evidence" value="ECO:0007669"/>
    <property type="project" value="TreeGrafter"/>
</dbReference>